<proteinExistence type="predicted"/>
<dbReference type="SMART" id="SM00359">
    <property type="entry name" value="PUA"/>
    <property type="match status" value="1"/>
</dbReference>
<name>A0A2U9IEP4_9CREN</name>
<keyword evidence="4" id="KW-1185">Reference proteome</keyword>
<evidence type="ECO:0000313" key="3">
    <source>
        <dbReference type="EMBL" id="AWR94513.1"/>
    </source>
</evidence>
<dbReference type="GO" id="GO:0003723">
    <property type="term" value="F:RNA binding"/>
    <property type="evidence" value="ECO:0007669"/>
    <property type="project" value="InterPro"/>
</dbReference>
<dbReference type="NCBIfam" id="TIGR00425">
    <property type="entry name" value="CBF5"/>
    <property type="match status" value="1"/>
</dbReference>
<dbReference type="OrthoDB" id="35866at2157"/>
<dbReference type="InterPro" id="IPR015947">
    <property type="entry name" value="PUA-like_sf"/>
</dbReference>
<dbReference type="AlphaFoldDB" id="A0A2U9IEP4"/>
<protein>
    <submittedName>
        <fullName evidence="3">RNA-guided pseudouridylation complex pseudouridine synthase subunit Cbf5</fullName>
    </submittedName>
</protein>
<dbReference type="InterPro" id="IPR002501">
    <property type="entry name" value="PsdUridine_synth_N"/>
</dbReference>
<dbReference type="PROSITE" id="PS50890">
    <property type="entry name" value="PUA"/>
    <property type="match status" value="1"/>
</dbReference>
<dbReference type="Gene3D" id="2.30.130.10">
    <property type="entry name" value="PUA domain"/>
    <property type="match status" value="1"/>
</dbReference>
<dbReference type="GO" id="GO:1990481">
    <property type="term" value="P:mRNA pseudouridine synthesis"/>
    <property type="evidence" value="ECO:0007669"/>
    <property type="project" value="TreeGrafter"/>
</dbReference>
<accession>A0A2U9IEP4</accession>
<dbReference type="CDD" id="cd21148">
    <property type="entry name" value="PUA_Cbf5"/>
    <property type="match status" value="1"/>
</dbReference>
<dbReference type="PANTHER" id="PTHR23127">
    <property type="entry name" value="CENTROMERE/MICROTUBULE BINDING PROTEIN CBF5"/>
    <property type="match status" value="1"/>
</dbReference>
<dbReference type="SUPFAM" id="SSF88697">
    <property type="entry name" value="PUA domain-like"/>
    <property type="match status" value="1"/>
</dbReference>
<dbReference type="InterPro" id="IPR020103">
    <property type="entry name" value="PsdUridine_synth_cat_dom_sf"/>
</dbReference>
<dbReference type="Proteomes" id="UP000248044">
    <property type="component" value="Chromosome"/>
</dbReference>
<feature type="domain" description="PUA" evidence="2">
    <location>
        <begin position="160"/>
        <end position="233"/>
    </location>
</feature>
<dbReference type="Pfam" id="PF01472">
    <property type="entry name" value="PUA"/>
    <property type="match status" value="1"/>
</dbReference>
<dbReference type="EMBL" id="CP029289">
    <property type="protein sequence ID" value="AWR94513.1"/>
    <property type="molecule type" value="Genomic_DNA"/>
</dbReference>
<dbReference type="Pfam" id="PF16198">
    <property type="entry name" value="TruB_C_2"/>
    <property type="match status" value="1"/>
</dbReference>
<dbReference type="GO" id="GO:0009982">
    <property type="term" value="F:pseudouridine synthase activity"/>
    <property type="evidence" value="ECO:0007669"/>
    <property type="project" value="InterPro"/>
</dbReference>
<keyword evidence="1" id="KW-0413">Isomerase</keyword>
<gene>
    <name evidence="3" type="ORF">DFR85_07825</name>
</gene>
<dbReference type="SUPFAM" id="SSF55120">
    <property type="entry name" value="Pseudouridine synthase"/>
    <property type="match status" value="1"/>
</dbReference>
<dbReference type="InterPro" id="IPR004802">
    <property type="entry name" value="tRNA_PsdUridine_synth_B_fam"/>
</dbReference>
<dbReference type="Pfam" id="PF01509">
    <property type="entry name" value="TruB_N"/>
    <property type="match status" value="1"/>
</dbReference>
<dbReference type="GO" id="GO:0031120">
    <property type="term" value="P:snRNA pseudouridine synthesis"/>
    <property type="evidence" value="ECO:0007669"/>
    <property type="project" value="TreeGrafter"/>
</dbReference>
<dbReference type="GO" id="GO:0000495">
    <property type="term" value="P:box H/ACA sno(s)RNA 3'-end processing"/>
    <property type="evidence" value="ECO:0007669"/>
    <property type="project" value="TreeGrafter"/>
</dbReference>
<dbReference type="InterPro" id="IPR002478">
    <property type="entry name" value="PUA"/>
</dbReference>
<dbReference type="KEGG" id="abri:DFR85_07825"/>
<dbReference type="InterPro" id="IPR036974">
    <property type="entry name" value="PUA_sf"/>
</dbReference>
<dbReference type="PANTHER" id="PTHR23127:SF0">
    <property type="entry name" value="H_ACA RIBONUCLEOPROTEIN COMPLEX SUBUNIT DKC1"/>
    <property type="match status" value="1"/>
</dbReference>
<dbReference type="InterPro" id="IPR032819">
    <property type="entry name" value="TruB_C"/>
</dbReference>
<evidence type="ECO:0000256" key="1">
    <source>
        <dbReference type="ARBA" id="ARBA00023235"/>
    </source>
</evidence>
<evidence type="ECO:0000313" key="4">
    <source>
        <dbReference type="Proteomes" id="UP000248044"/>
    </source>
</evidence>
<dbReference type="InterPro" id="IPR004521">
    <property type="entry name" value="Uncharacterised_CHP00451"/>
</dbReference>
<dbReference type="Gene3D" id="3.30.2350.10">
    <property type="entry name" value="Pseudouridine synthase"/>
    <property type="match status" value="1"/>
</dbReference>
<dbReference type="NCBIfam" id="NF003280">
    <property type="entry name" value="PRK04270.1"/>
    <property type="match status" value="1"/>
</dbReference>
<sequence>MGLENATKIMNYVTEAGKEYICVMQVHCDIEKDLLKSIIEKFKGKIYQRPPVRSSVKRRLRFRTVNEIELLETYNRMALLRISSEPGTYMRKICHDAGILLGCGAHMRELRRIRSGIFTEKNLVTLQEVSEALYMWKSCKDEEDLRKILIPMEMAFCGIPKIVIDDNAVDAIAYGASVMIPGIVAFQNFKKGDLVGILTLKGEAVAVGIALVDSKNLSSLEKGEAIKPKRVLIQKDLYPRSWK</sequence>
<dbReference type="NCBIfam" id="TIGR00451">
    <property type="entry name" value="unchar_dom_2"/>
    <property type="match status" value="1"/>
</dbReference>
<dbReference type="GO" id="GO:0031118">
    <property type="term" value="P:rRNA pseudouridine synthesis"/>
    <property type="evidence" value="ECO:0007669"/>
    <property type="project" value="TreeGrafter"/>
</dbReference>
<evidence type="ECO:0000259" key="2">
    <source>
        <dbReference type="SMART" id="SM00359"/>
    </source>
</evidence>
<dbReference type="FunFam" id="3.30.2350.10:FF:000043">
    <property type="entry name" value="RNA-guided pseudouridylation complex pseudouridine synthase subunit Cbf5"/>
    <property type="match status" value="1"/>
</dbReference>
<reference evidence="3 4" key="1">
    <citation type="submission" date="2018-05" db="EMBL/GenBank/DDBJ databases">
        <title>Complete Genome Sequences of Extremely Thermoacidophilic, Metal-Mobilizing Type-Strain Members of the Archaeal Family Sulfolobaceae: Acidianus brierleyi DSM-1651T, Acidianus sulfidivorans DSM-18786T, Metallosphaera hakonensis DSM-7519T, and Metallosphaera prunae DSM-10039T.</title>
        <authorList>
            <person name="Counts J.A."/>
            <person name="Kelly R.M."/>
        </authorList>
    </citation>
    <scope>NUCLEOTIDE SEQUENCE [LARGE SCALE GENOMIC DNA]</scope>
    <source>
        <strain evidence="3 4">DSM 1651</strain>
    </source>
</reference>
<organism evidence="3 4">
    <name type="scientific">Acidianus brierleyi</name>
    <dbReference type="NCBI Taxonomy" id="41673"/>
    <lineage>
        <taxon>Archaea</taxon>
        <taxon>Thermoproteota</taxon>
        <taxon>Thermoprotei</taxon>
        <taxon>Sulfolobales</taxon>
        <taxon>Sulfolobaceae</taxon>
        <taxon>Acidianus</taxon>
    </lineage>
</organism>